<gene>
    <name evidence="2" type="ORF">ICL07_05155</name>
</gene>
<dbReference type="Gene3D" id="3.40.1580.10">
    <property type="entry name" value="SMI1/KNR4-like"/>
    <property type="match status" value="1"/>
</dbReference>
<dbReference type="SUPFAM" id="SSF160631">
    <property type="entry name" value="SMI1/KNR4-like"/>
    <property type="match status" value="1"/>
</dbReference>
<sequence>MEIIAYQNGSKESVSALEKRYKTKLPQDYKAFLTTSNGAIINNAYLYVRDLKEYMLMGNFFGTGIDKPFADIVKINEEYNDDIPESSLLIGSDAGSGLLLLVNDGENDGIWYYDHTYFFKQSTDELNTYFICETFTAFMEMLKETKLPG</sequence>
<reference evidence="2 3" key="1">
    <citation type="submission" date="2020-09" db="EMBL/GenBank/DDBJ databases">
        <title>Genome sequences of type strains of Chitinophaga qingshengii and Chitinophaga varians.</title>
        <authorList>
            <person name="Kittiwongwattana C."/>
        </authorList>
    </citation>
    <scope>NUCLEOTIDE SEQUENCE [LARGE SCALE GENOMIC DNA]</scope>
    <source>
        <strain evidence="2 3">JCM 30026</strain>
    </source>
</reference>
<dbReference type="InterPro" id="IPR018958">
    <property type="entry name" value="Knr4/Smi1-like_dom"/>
</dbReference>
<dbReference type="Pfam" id="PF09346">
    <property type="entry name" value="SMI1_KNR4"/>
    <property type="match status" value="1"/>
</dbReference>
<dbReference type="InterPro" id="IPR037883">
    <property type="entry name" value="Knr4/Smi1-like_sf"/>
</dbReference>
<dbReference type="RefSeq" id="WP_188086852.1">
    <property type="nucleotide sequence ID" value="NZ_JACVFC010000001.1"/>
</dbReference>
<protein>
    <submittedName>
        <fullName evidence="2">SMI1/KNR4 family protein</fullName>
    </submittedName>
</protein>
<proteinExistence type="predicted"/>
<organism evidence="2 3">
    <name type="scientific">Chitinophaga qingshengii</name>
    <dbReference type="NCBI Taxonomy" id="1569794"/>
    <lineage>
        <taxon>Bacteria</taxon>
        <taxon>Pseudomonadati</taxon>
        <taxon>Bacteroidota</taxon>
        <taxon>Chitinophagia</taxon>
        <taxon>Chitinophagales</taxon>
        <taxon>Chitinophagaceae</taxon>
        <taxon>Chitinophaga</taxon>
    </lineage>
</organism>
<dbReference type="Proteomes" id="UP000659124">
    <property type="component" value="Unassembled WGS sequence"/>
</dbReference>
<feature type="domain" description="Knr4/Smi1-like" evidence="1">
    <location>
        <begin position="8"/>
        <end position="141"/>
    </location>
</feature>
<evidence type="ECO:0000259" key="1">
    <source>
        <dbReference type="SMART" id="SM00860"/>
    </source>
</evidence>
<accession>A0ABR7TGY8</accession>
<evidence type="ECO:0000313" key="3">
    <source>
        <dbReference type="Proteomes" id="UP000659124"/>
    </source>
</evidence>
<name>A0ABR7TGY8_9BACT</name>
<keyword evidence="3" id="KW-1185">Reference proteome</keyword>
<evidence type="ECO:0000313" key="2">
    <source>
        <dbReference type="EMBL" id="MBC9929753.1"/>
    </source>
</evidence>
<dbReference type="EMBL" id="JACVFC010000001">
    <property type="protein sequence ID" value="MBC9929753.1"/>
    <property type="molecule type" value="Genomic_DNA"/>
</dbReference>
<dbReference type="SMART" id="SM00860">
    <property type="entry name" value="SMI1_KNR4"/>
    <property type="match status" value="1"/>
</dbReference>
<comment type="caution">
    <text evidence="2">The sequence shown here is derived from an EMBL/GenBank/DDBJ whole genome shotgun (WGS) entry which is preliminary data.</text>
</comment>